<feature type="compositionally biased region" description="Basic and acidic residues" evidence="1">
    <location>
        <begin position="11"/>
        <end position="20"/>
    </location>
</feature>
<gene>
    <name evidence="2" type="ORF">PMAYCL1PPCAC_03976</name>
</gene>
<dbReference type="EMBL" id="BTRK01000001">
    <property type="protein sequence ID" value="GMR33781.1"/>
    <property type="molecule type" value="Genomic_DNA"/>
</dbReference>
<proteinExistence type="predicted"/>
<evidence type="ECO:0000256" key="1">
    <source>
        <dbReference type="SAM" id="MobiDB-lite"/>
    </source>
</evidence>
<feature type="region of interest" description="Disordered" evidence="1">
    <location>
        <begin position="1"/>
        <end position="20"/>
    </location>
</feature>
<evidence type="ECO:0000313" key="3">
    <source>
        <dbReference type="Proteomes" id="UP001328107"/>
    </source>
</evidence>
<dbReference type="AlphaFoldDB" id="A0AAN4Z4C9"/>
<protein>
    <recommendedName>
        <fullName evidence="4">BMERB domain-containing protein</fullName>
    </recommendedName>
</protein>
<keyword evidence="3" id="KW-1185">Reference proteome</keyword>
<evidence type="ECO:0000313" key="2">
    <source>
        <dbReference type="EMBL" id="GMR33781.1"/>
    </source>
</evidence>
<sequence length="170" mass="20062">SVAVFNQGGRNSEKKQAHYRQSDCEDIRHELVECESQIEEVMRRGRAAKRRLCRGEKSYHQLERWYSLVMERDRLIDREDDLRLRNREIATDEEYRSLKKRFEEMRLDGDDEDEDSVLEGMVEALRKRGSAKSAVDSFRYSSSGPQSDPAHVVLERHGHNYLNFRPVFIA</sequence>
<dbReference type="Proteomes" id="UP001328107">
    <property type="component" value="Unassembled WGS sequence"/>
</dbReference>
<reference evidence="3" key="1">
    <citation type="submission" date="2022-10" db="EMBL/GenBank/DDBJ databases">
        <title>Genome assembly of Pristionchus species.</title>
        <authorList>
            <person name="Yoshida K."/>
            <person name="Sommer R.J."/>
        </authorList>
    </citation>
    <scope>NUCLEOTIDE SEQUENCE [LARGE SCALE GENOMIC DNA]</scope>
    <source>
        <strain evidence="3">RS5460</strain>
    </source>
</reference>
<organism evidence="2 3">
    <name type="scientific">Pristionchus mayeri</name>
    <dbReference type="NCBI Taxonomy" id="1317129"/>
    <lineage>
        <taxon>Eukaryota</taxon>
        <taxon>Metazoa</taxon>
        <taxon>Ecdysozoa</taxon>
        <taxon>Nematoda</taxon>
        <taxon>Chromadorea</taxon>
        <taxon>Rhabditida</taxon>
        <taxon>Rhabditina</taxon>
        <taxon>Diplogasteromorpha</taxon>
        <taxon>Diplogasteroidea</taxon>
        <taxon>Neodiplogasteridae</taxon>
        <taxon>Pristionchus</taxon>
    </lineage>
</organism>
<feature type="non-terminal residue" evidence="2">
    <location>
        <position position="1"/>
    </location>
</feature>
<comment type="caution">
    <text evidence="2">The sequence shown here is derived from an EMBL/GenBank/DDBJ whole genome shotgun (WGS) entry which is preliminary data.</text>
</comment>
<name>A0AAN4Z4C9_9BILA</name>
<accession>A0AAN4Z4C9</accession>
<evidence type="ECO:0008006" key="4">
    <source>
        <dbReference type="Google" id="ProtNLM"/>
    </source>
</evidence>